<reference evidence="1 2" key="1">
    <citation type="submission" date="2015-08" db="EMBL/GenBank/DDBJ databases">
        <authorList>
            <person name="Babu N.S."/>
            <person name="Beckwith C.J."/>
            <person name="Beseler K.G."/>
            <person name="Brison A."/>
            <person name="Carone J.V."/>
            <person name="Caskin T.P."/>
            <person name="Diamond M."/>
            <person name="Durham M.E."/>
            <person name="Foxe J.M."/>
            <person name="Go M."/>
            <person name="Henderson B.A."/>
            <person name="Jones I.B."/>
            <person name="McGettigan J.A."/>
            <person name="Micheletti S.J."/>
            <person name="Nasrallah M.E."/>
            <person name="Ortiz D."/>
            <person name="Piller C.R."/>
            <person name="Privatt S.R."/>
            <person name="Schneider S.L."/>
            <person name="Sharp S."/>
            <person name="Smith T.C."/>
            <person name="Stanton J.D."/>
            <person name="Ullery H.E."/>
            <person name="Wilson R.J."/>
            <person name="Serrano M.G."/>
            <person name="Buck G."/>
            <person name="Lee V."/>
            <person name="Wang Y."/>
            <person name="Carvalho R."/>
            <person name="Voegtly L."/>
            <person name="Shi R."/>
            <person name="Duckworth R."/>
            <person name="Johnson A."/>
            <person name="Loviza R."/>
            <person name="Walstead R."/>
            <person name="Shah Z."/>
            <person name="Kiflezghi M."/>
            <person name="Wade K."/>
            <person name="Ball S.L."/>
            <person name="Bradley K.W."/>
            <person name="Asai D.J."/>
            <person name="Bowman C.A."/>
            <person name="Russell D.A."/>
            <person name="Pope W.H."/>
            <person name="Jacobs-Sera D."/>
            <person name="Hendrix R.W."/>
            <person name="Hatfull G.F."/>
        </authorList>
    </citation>
    <scope>NUCLEOTIDE SEQUENCE [LARGE SCALE GENOMIC DNA]</scope>
    <source>
        <strain evidence="1 2">DSM 27648</strain>
    </source>
</reference>
<protein>
    <submittedName>
        <fullName evidence="1">Uncharacterized protein</fullName>
    </submittedName>
</protein>
<dbReference type="AlphaFoldDB" id="A0A0K1PKG3"/>
<organism evidence="1 2">
    <name type="scientific">Labilithrix luteola</name>
    <dbReference type="NCBI Taxonomy" id="1391654"/>
    <lineage>
        <taxon>Bacteria</taxon>
        <taxon>Pseudomonadati</taxon>
        <taxon>Myxococcota</taxon>
        <taxon>Polyangia</taxon>
        <taxon>Polyangiales</taxon>
        <taxon>Labilitrichaceae</taxon>
        <taxon>Labilithrix</taxon>
    </lineage>
</organism>
<proteinExistence type="predicted"/>
<evidence type="ECO:0000313" key="1">
    <source>
        <dbReference type="EMBL" id="AKU93881.1"/>
    </source>
</evidence>
<dbReference type="Proteomes" id="UP000064967">
    <property type="component" value="Chromosome"/>
</dbReference>
<sequence length="129" mass="14983">MEVRREDDTVDARLGVAEERSIVPRSLDFANVRYGARDVEEIEELLERFAFEWDVLVCKQTNVECLRGPRVLDKETPCILCGTQEWEFAHDQLLFVTAHEHPCTSKWRVQASTVRRAQASLVAERPRVR</sequence>
<keyword evidence="2" id="KW-1185">Reference proteome</keyword>
<dbReference type="KEGG" id="llu:AKJ09_00545"/>
<accession>A0A0K1PKG3</accession>
<evidence type="ECO:0000313" key="2">
    <source>
        <dbReference type="Proteomes" id="UP000064967"/>
    </source>
</evidence>
<dbReference type="EMBL" id="CP012333">
    <property type="protein sequence ID" value="AKU93881.1"/>
    <property type="molecule type" value="Genomic_DNA"/>
</dbReference>
<name>A0A0K1PKG3_9BACT</name>
<gene>
    <name evidence="1" type="ORF">AKJ09_00545</name>
</gene>